<dbReference type="OrthoDB" id="10679424at2759"/>
<dbReference type="Proteomes" id="UP000479190">
    <property type="component" value="Unassembled WGS sequence"/>
</dbReference>
<feature type="domain" description="DUF4817" evidence="1">
    <location>
        <begin position="1"/>
        <end position="47"/>
    </location>
</feature>
<reference evidence="2 3" key="1">
    <citation type="submission" date="2020-02" db="EMBL/GenBank/DDBJ databases">
        <authorList>
            <person name="Ferguson B K."/>
        </authorList>
    </citation>
    <scope>NUCLEOTIDE SEQUENCE [LARGE SCALE GENOMIC DNA]</scope>
</reference>
<organism evidence="2 3">
    <name type="scientific">Trichogramma brassicae</name>
    <dbReference type="NCBI Taxonomy" id="86971"/>
    <lineage>
        <taxon>Eukaryota</taxon>
        <taxon>Metazoa</taxon>
        <taxon>Ecdysozoa</taxon>
        <taxon>Arthropoda</taxon>
        <taxon>Hexapoda</taxon>
        <taxon>Insecta</taxon>
        <taxon>Pterygota</taxon>
        <taxon>Neoptera</taxon>
        <taxon>Endopterygota</taxon>
        <taxon>Hymenoptera</taxon>
        <taxon>Apocrita</taxon>
        <taxon>Proctotrupomorpha</taxon>
        <taxon>Chalcidoidea</taxon>
        <taxon>Trichogrammatidae</taxon>
        <taxon>Trichogramma</taxon>
    </lineage>
</organism>
<dbReference type="InterPro" id="IPR032135">
    <property type="entry name" value="DUF4817"/>
</dbReference>
<accession>A0A6H5IG38</accession>
<dbReference type="AlphaFoldDB" id="A0A6H5IG38"/>
<keyword evidence="3" id="KW-1185">Reference proteome</keyword>
<gene>
    <name evidence="2" type="ORF">TBRA_LOCUS8645</name>
</gene>
<proteinExistence type="predicted"/>
<evidence type="ECO:0000259" key="1">
    <source>
        <dbReference type="Pfam" id="PF16087"/>
    </source>
</evidence>
<sequence length="434" mass="48714">MLIMYGECNRNTAATSRAYIEKYPNRERRPNPHVIEGVVQRATESGNLIPLAHRGRGQGVLQDRCVAPKTSFVTRLALVDSTSCSRVKKCRLNFFRVVSCSFFVDVHSTNLRSIARSLRGPEDELRRTAYSDRLSTSHQRDKLQFIRQAPSSSTRILQASLSATLIKVNSSSRLRIGVNSSIATSRMWCMRKVIQGHCTIVQHSLVSHSTDNLIANSSCQLILRAQETLLLSETSFKIPRLETPSLGTQSSRTRCPWSTSWLLMGALNSSNYLHPHPLAQHLQKHLRPTRINEPKKRLLEQPQRPPLQSTCVVSSLKKTALRASRTCSPQLPTRRIQAWPCTSTGQRTCSNSSRSLRRSTLDLKQAALLLCMTMPTSANAHCTQQKGGSIEHHYNWQWSRKNSRPVASLSLISPTQAQPQRAMTSLAQNCQKLS</sequence>
<protein>
    <recommendedName>
        <fullName evidence="1">DUF4817 domain-containing protein</fullName>
    </recommendedName>
</protein>
<name>A0A6H5IG38_9HYME</name>
<dbReference type="EMBL" id="CADCXV010000828">
    <property type="protein sequence ID" value="CAB0036795.1"/>
    <property type="molecule type" value="Genomic_DNA"/>
</dbReference>
<evidence type="ECO:0000313" key="2">
    <source>
        <dbReference type="EMBL" id="CAB0036795.1"/>
    </source>
</evidence>
<evidence type="ECO:0000313" key="3">
    <source>
        <dbReference type="Proteomes" id="UP000479190"/>
    </source>
</evidence>
<dbReference type="Pfam" id="PF16087">
    <property type="entry name" value="DUF4817"/>
    <property type="match status" value="1"/>
</dbReference>